<protein>
    <submittedName>
        <fullName evidence="1">HindIII family type II restriction endonuclease</fullName>
    </submittedName>
</protein>
<dbReference type="Gene3D" id="6.10.250.1510">
    <property type="match status" value="1"/>
</dbReference>
<dbReference type="Pfam" id="PF09518">
    <property type="entry name" value="RE_HindIII"/>
    <property type="match status" value="1"/>
</dbReference>
<reference evidence="1 2" key="1">
    <citation type="journal article" date="1992" name="Lakartidningen">
        <title>[Penicillin V and not amoxicillin is the first choice preparation in acute otitis].</title>
        <authorList>
            <person name="Kamme C."/>
            <person name="Lundgren K."/>
            <person name="Prellner K."/>
        </authorList>
    </citation>
    <scope>NUCLEOTIDE SEQUENCE [LARGE SCALE GENOMIC DNA]</scope>
    <source>
        <strain evidence="1 2">W1</strain>
    </source>
</reference>
<dbReference type="InterPro" id="IPR019043">
    <property type="entry name" value="Restrct_endonuc_II_HindIII"/>
</dbReference>
<dbReference type="InterPro" id="IPR038373">
    <property type="entry name" value="Restrct_endonuc_II_HindIII_sf"/>
</dbReference>
<dbReference type="Proteomes" id="UP000325116">
    <property type="component" value="Unassembled WGS sequence"/>
</dbReference>
<evidence type="ECO:0000313" key="1">
    <source>
        <dbReference type="EMBL" id="TXJ12315.1"/>
    </source>
</evidence>
<keyword evidence="1" id="KW-0540">Nuclease</keyword>
<proteinExistence type="predicted"/>
<comment type="caution">
    <text evidence="1">The sequence shown here is derived from an EMBL/GenBank/DDBJ whole genome shotgun (WGS) entry which is preliminary data.</text>
</comment>
<organism evidence="1 2">
    <name type="scientific">Brachyspira aalborgi</name>
    <dbReference type="NCBI Taxonomy" id="29522"/>
    <lineage>
        <taxon>Bacteria</taxon>
        <taxon>Pseudomonadati</taxon>
        <taxon>Spirochaetota</taxon>
        <taxon>Spirochaetia</taxon>
        <taxon>Brachyspirales</taxon>
        <taxon>Brachyspiraceae</taxon>
        <taxon>Brachyspira</taxon>
    </lineage>
</organism>
<dbReference type="Gene3D" id="3.40.91.70">
    <property type="entry name" value="Type II restriction endonuclease, HindIII"/>
    <property type="match status" value="1"/>
</dbReference>
<name>A0A5C8CHI1_9SPIR</name>
<evidence type="ECO:0000313" key="2">
    <source>
        <dbReference type="Proteomes" id="UP000325116"/>
    </source>
</evidence>
<keyword evidence="1" id="KW-0255">Endonuclease</keyword>
<accession>A0A5C8CHI1</accession>
<sequence length="290" mass="34337">MFNRLLKKINEVKSLEFDKATEELENFVYNNSNFLDILGEIGAIPESIEHDSTEEKLFSKVSDIVLSRAFIEIGLNSEVLKQRGNSADVFAESKFYGYSLVADAKSFRMSRTAKNQKDFKINSLNNWRGNSDYAILCNPYFQYPKKTSQIYSQSMNYNVCLFSWEHFIFLIKNKIKENNKINFECIWNFGKYNSNKVLVSNRKECFLNNFNKYLCIYINKNEEYFTYILRNQKSKIKNRCNNEILYLENEIKLINNYSKEEAIKELIKSKKLKEKIKHINDFIKGLNNDR</sequence>
<dbReference type="GO" id="GO:0004519">
    <property type="term" value="F:endonuclease activity"/>
    <property type="evidence" value="ECO:0007669"/>
    <property type="project" value="UniProtKB-KW"/>
</dbReference>
<keyword evidence="1" id="KW-0378">Hydrolase</keyword>
<dbReference type="EMBL" id="SAXT01000004">
    <property type="protein sequence ID" value="TXJ12315.1"/>
    <property type="molecule type" value="Genomic_DNA"/>
</dbReference>
<gene>
    <name evidence="1" type="ORF">EPJ80_05875</name>
</gene>
<dbReference type="AlphaFoldDB" id="A0A5C8CHI1"/>
<dbReference type="RefSeq" id="WP_147758278.1">
    <property type="nucleotide sequence ID" value="NZ_SAXT01000004.1"/>
</dbReference>